<protein>
    <submittedName>
        <fullName evidence="1">Uncharacterized protein</fullName>
    </submittedName>
</protein>
<reference evidence="1" key="1">
    <citation type="submission" date="2022-08" db="EMBL/GenBank/DDBJ databases">
        <authorList>
            <consortium name="DOE Joint Genome Institute"/>
            <person name="Min B."/>
            <person name="Riley R."/>
            <person name="Sierra-Patev S."/>
            <person name="Naranjo-Ortiz M."/>
            <person name="Looney B."/>
            <person name="Konkel Z."/>
            <person name="Slot J.C."/>
            <person name="Sakamoto Y."/>
            <person name="Steenwyk J.L."/>
            <person name="Rokas A."/>
            <person name="Carro J."/>
            <person name="Camarero S."/>
            <person name="Ferreira P."/>
            <person name="Molpeceres G."/>
            <person name="Ruiz-Duenas F.J."/>
            <person name="Serrano A."/>
            <person name="Henrissat B."/>
            <person name="Drula E."/>
            <person name="Hughes K.W."/>
            <person name="Mata J.L."/>
            <person name="Ishikawa N.K."/>
            <person name="Vargas-Isla R."/>
            <person name="Ushijima S."/>
            <person name="Smith C.A."/>
            <person name="Ahrendt S."/>
            <person name="Andreopoulos W."/>
            <person name="He G."/>
            <person name="Labutti K."/>
            <person name="Lipzen A."/>
            <person name="Ng V."/>
            <person name="Sandor L."/>
            <person name="Barry K."/>
            <person name="Martinez A.T."/>
            <person name="Xiao Y."/>
            <person name="Gibbons J.G."/>
            <person name="Terashima K."/>
            <person name="Hibbett D.S."/>
            <person name="Grigoriev I.V."/>
        </authorList>
    </citation>
    <scope>NUCLEOTIDE SEQUENCE</scope>
    <source>
        <strain evidence="1">TFB9207</strain>
    </source>
</reference>
<gene>
    <name evidence="1" type="ORF">F5878DRAFT_557218</name>
</gene>
<name>A0AA38UHS4_9AGAR</name>
<dbReference type="AlphaFoldDB" id="A0AA38UHS4"/>
<keyword evidence="2" id="KW-1185">Reference proteome</keyword>
<proteinExistence type="predicted"/>
<evidence type="ECO:0000313" key="2">
    <source>
        <dbReference type="Proteomes" id="UP001163846"/>
    </source>
</evidence>
<sequence length="186" mass="20876">MLSLASQLRSSTSCSARVTRHQLRHASRTIKPAPHALSPEKMRALISLYHQSETYITPENLSERIDEAFTEKQTADKLAFGLQKAGVDNLSQFYTDAKLAPKFSEWNREKMRFGEGIWSKATYSRREWKVVEALYGVDASGPLEPMPGLEALEEGEDAKIGLPPEEVVIKEGVDERIPQDGSRQSQ</sequence>
<organism evidence="1 2">
    <name type="scientific">Lentinula raphanica</name>
    <dbReference type="NCBI Taxonomy" id="153919"/>
    <lineage>
        <taxon>Eukaryota</taxon>
        <taxon>Fungi</taxon>
        <taxon>Dikarya</taxon>
        <taxon>Basidiomycota</taxon>
        <taxon>Agaricomycotina</taxon>
        <taxon>Agaricomycetes</taxon>
        <taxon>Agaricomycetidae</taxon>
        <taxon>Agaricales</taxon>
        <taxon>Marasmiineae</taxon>
        <taxon>Omphalotaceae</taxon>
        <taxon>Lentinula</taxon>
    </lineage>
</organism>
<accession>A0AA38UHS4</accession>
<dbReference type="Proteomes" id="UP001163846">
    <property type="component" value="Unassembled WGS sequence"/>
</dbReference>
<evidence type="ECO:0000313" key="1">
    <source>
        <dbReference type="EMBL" id="KAJ3841546.1"/>
    </source>
</evidence>
<dbReference type="EMBL" id="MU806036">
    <property type="protein sequence ID" value="KAJ3841546.1"/>
    <property type="molecule type" value="Genomic_DNA"/>
</dbReference>
<comment type="caution">
    <text evidence="1">The sequence shown here is derived from an EMBL/GenBank/DDBJ whole genome shotgun (WGS) entry which is preliminary data.</text>
</comment>